<reference evidence="1" key="2">
    <citation type="journal article" date="2022" name="New Phytol.">
        <title>Evolutionary transition to the ectomycorrhizal habit in the genomes of a hyperdiverse lineage of mushroom-forming fungi.</title>
        <authorList>
            <person name="Looney B."/>
            <person name="Miyauchi S."/>
            <person name="Morin E."/>
            <person name="Drula E."/>
            <person name="Courty P.E."/>
            <person name="Kohler A."/>
            <person name="Kuo A."/>
            <person name="LaButti K."/>
            <person name="Pangilinan J."/>
            <person name="Lipzen A."/>
            <person name="Riley R."/>
            <person name="Andreopoulos W."/>
            <person name="He G."/>
            <person name="Johnson J."/>
            <person name="Nolan M."/>
            <person name="Tritt A."/>
            <person name="Barry K.W."/>
            <person name="Grigoriev I.V."/>
            <person name="Nagy L.G."/>
            <person name="Hibbett D."/>
            <person name="Henrissat B."/>
            <person name="Matheny P.B."/>
            <person name="Labbe J."/>
            <person name="Martin F.M."/>
        </authorList>
    </citation>
    <scope>NUCLEOTIDE SEQUENCE</scope>
    <source>
        <strain evidence="1">FP105234-sp</strain>
    </source>
</reference>
<evidence type="ECO:0000313" key="2">
    <source>
        <dbReference type="Proteomes" id="UP000814033"/>
    </source>
</evidence>
<organism evidence="1 2">
    <name type="scientific">Auriscalpium vulgare</name>
    <dbReference type="NCBI Taxonomy" id="40419"/>
    <lineage>
        <taxon>Eukaryota</taxon>
        <taxon>Fungi</taxon>
        <taxon>Dikarya</taxon>
        <taxon>Basidiomycota</taxon>
        <taxon>Agaricomycotina</taxon>
        <taxon>Agaricomycetes</taxon>
        <taxon>Russulales</taxon>
        <taxon>Auriscalpiaceae</taxon>
        <taxon>Auriscalpium</taxon>
    </lineage>
</organism>
<dbReference type="EMBL" id="MU276010">
    <property type="protein sequence ID" value="KAI0043623.1"/>
    <property type="molecule type" value="Genomic_DNA"/>
</dbReference>
<accession>A0ACB8RHM2</accession>
<sequence>MGPCVRVYDDWYMLLAALSHGSSCHYDVYTDIMDVFYAWLHVMQPHYATASAWAVAHQREHWLAHSIDTSTPGSPSAASSAPHPPAPPIASPLPATSVASEVSIGDHLATYFTQGPRIDVSITRTIEVQEELADNASASPSIGTDGLLSPRPSSQPPIMAPPSPMLWAHNVSSPSPESLGGFSLLGMMHRVQVDSAAWGDAWYSVVRGFSTGVMQGPYEYLVADAVKGYYRAFYRAFQDRQAAIVWFAEHRDD</sequence>
<keyword evidence="2" id="KW-1185">Reference proteome</keyword>
<comment type="caution">
    <text evidence="1">The sequence shown here is derived from an EMBL/GenBank/DDBJ whole genome shotgun (WGS) entry which is preliminary data.</text>
</comment>
<name>A0ACB8RHM2_9AGAM</name>
<reference evidence="1" key="1">
    <citation type="submission" date="2021-02" db="EMBL/GenBank/DDBJ databases">
        <authorList>
            <consortium name="DOE Joint Genome Institute"/>
            <person name="Ahrendt S."/>
            <person name="Looney B.P."/>
            <person name="Miyauchi S."/>
            <person name="Morin E."/>
            <person name="Drula E."/>
            <person name="Courty P.E."/>
            <person name="Chicoki N."/>
            <person name="Fauchery L."/>
            <person name="Kohler A."/>
            <person name="Kuo A."/>
            <person name="Labutti K."/>
            <person name="Pangilinan J."/>
            <person name="Lipzen A."/>
            <person name="Riley R."/>
            <person name="Andreopoulos W."/>
            <person name="He G."/>
            <person name="Johnson J."/>
            <person name="Barry K.W."/>
            <person name="Grigoriev I.V."/>
            <person name="Nagy L."/>
            <person name="Hibbett D."/>
            <person name="Henrissat B."/>
            <person name="Matheny P.B."/>
            <person name="Labbe J."/>
            <person name="Martin F."/>
        </authorList>
    </citation>
    <scope>NUCLEOTIDE SEQUENCE</scope>
    <source>
        <strain evidence="1">FP105234-sp</strain>
    </source>
</reference>
<protein>
    <submittedName>
        <fullName evidence="1">Uncharacterized protein</fullName>
    </submittedName>
</protein>
<evidence type="ECO:0000313" key="1">
    <source>
        <dbReference type="EMBL" id="KAI0043623.1"/>
    </source>
</evidence>
<proteinExistence type="predicted"/>
<dbReference type="Proteomes" id="UP000814033">
    <property type="component" value="Unassembled WGS sequence"/>
</dbReference>
<gene>
    <name evidence="1" type="ORF">FA95DRAFT_1609219</name>
</gene>